<feature type="domain" description="HTH deoR-type" evidence="4">
    <location>
        <begin position="3"/>
        <end position="58"/>
    </location>
</feature>
<organism evidence="5 6">
    <name type="scientific">Glutamicibacter soli</name>
    <dbReference type="NCBI Taxonomy" id="453836"/>
    <lineage>
        <taxon>Bacteria</taxon>
        <taxon>Bacillati</taxon>
        <taxon>Actinomycetota</taxon>
        <taxon>Actinomycetes</taxon>
        <taxon>Micrococcales</taxon>
        <taxon>Micrococcaceae</taxon>
        <taxon>Glutamicibacter</taxon>
    </lineage>
</organism>
<dbReference type="GO" id="GO:0003677">
    <property type="term" value="F:DNA binding"/>
    <property type="evidence" value="ECO:0007669"/>
    <property type="project" value="UniProtKB-KW"/>
</dbReference>
<dbReference type="Proteomes" id="UP000252167">
    <property type="component" value="Unassembled WGS sequence"/>
</dbReference>
<evidence type="ECO:0000256" key="2">
    <source>
        <dbReference type="ARBA" id="ARBA00023125"/>
    </source>
</evidence>
<dbReference type="InterPro" id="IPR036390">
    <property type="entry name" value="WH_DNA-bd_sf"/>
</dbReference>
<dbReference type="SUPFAM" id="SSF100950">
    <property type="entry name" value="NagB/RpiA/CoA transferase-like"/>
    <property type="match status" value="1"/>
</dbReference>
<dbReference type="Pfam" id="PF00455">
    <property type="entry name" value="DeoRC"/>
    <property type="match status" value="1"/>
</dbReference>
<evidence type="ECO:0000313" key="5">
    <source>
        <dbReference type="EMBL" id="RBM02756.1"/>
    </source>
</evidence>
<comment type="caution">
    <text evidence="5">The sequence shown here is derived from an EMBL/GenBank/DDBJ whole genome shotgun (WGS) entry which is preliminary data.</text>
</comment>
<dbReference type="SMART" id="SM00420">
    <property type="entry name" value="HTH_DEOR"/>
    <property type="match status" value="1"/>
</dbReference>
<keyword evidence="3" id="KW-0804">Transcription</keyword>
<gene>
    <name evidence="5" type="ORF">C1H84_04825</name>
</gene>
<dbReference type="PROSITE" id="PS00894">
    <property type="entry name" value="HTH_DEOR_1"/>
    <property type="match status" value="1"/>
</dbReference>
<dbReference type="Pfam" id="PF08220">
    <property type="entry name" value="HTH_DeoR"/>
    <property type="match status" value="1"/>
</dbReference>
<keyword evidence="1" id="KW-0805">Transcription regulation</keyword>
<dbReference type="PRINTS" id="PR00037">
    <property type="entry name" value="HTHLACR"/>
</dbReference>
<proteinExistence type="predicted"/>
<dbReference type="InterPro" id="IPR050313">
    <property type="entry name" value="Carb_Metab_HTH_regulators"/>
</dbReference>
<evidence type="ECO:0000256" key="3">
    <source>
        <dbReference type="ARBA" id="ARBA00023163"/>
    </source>
</evidence>
<dbReference type="SUPFAM" id="SSF46785">
    <property type="entry name" value="Winged helix' DNA-binding domain"/>
    <property type="match status" value="1"/>
</dbReference>
<reference evidence="5 6" key="1">
    <citation type="submission" date="2018-01" db="EMBL/GenBank/DDBJ databases">
        <title>Glutamicibacter soli strain NHPC-3 Whole genome sequence and assembly.</title>
        <authorList>
            <person name="Choudhury P."/>
            <person name="Gupta D."/>
            <person name="Sengupta K."/>
            <person name="Jawed A."/>
            <person name="Sultana N."/>
            <person name="Saha P."/>
        </authorList>
    </citation>
    <scope>NUCLEOTIDE SEQUENCE [LARGE SCALE GENOMIC DNA]</scope>
    <source>
        <strain evidence="5 6">NHPC-3</strain>
    </source>
</reference>
<evidence type="ECO:0000259" key="4">
    <source>
        <dbReference type="PROSITE" id="PS51000"/>
    </source>
</evidence>
<dbReference type="AlphaFoldDB" id="A0A365YJ85"/>
<sequence>MKREERLNHILDLLASRGQIDVDEIVQQLDTSPATARRDLDSLAAASLLTRTHGGAVSNSVAYELPSRYQREEHDEEKAQVAKAAAALVRKDMVVGLSGGTTTKAIATELGLRQELVGEPGRVTLTVVTNAVNIASLLAVRPHIRVMVTGGVLNDRSYELVGPMAQSSLAKITLDLSFVGVNGLDADTGPMVGDEMEAAVNEQLIRQSARSFVVVDSSKIGQRSFVILDTEHLTGIITDAKITAAQRKALAAGGMPVLG</sequence>
<protein>
    <submittedName>
        <fullName evidence="5">DeoR/GlpR transcriptional regulator</fullName>
    </submittedName>
</protein>
<dbReference type="SMART" id="SM01134">
    <property type="entry name" value="DeoRC"/>
    <property type="match status" value="1"/>
</dbReference>
<dbReference type="EMBL" id="POAF01000002">
    <property type="protein sequence ID" value="RBM02756.1"/>
    <property type="molecule type" value="Genomic_DNA"/>
</dbReference>
<dbReference type="GO" id="GO:0003700">
    <property type="term" value="F:DNA-binding transcription factor activity"/>
    <property type="evidence" value="ECO:0007669"/>
    <property type="project" value="InterPro"/>
</dbReference>
<dbReference type="InterPro" id="IPR018356">
    <property type="entry name" value="Tscrpt_reg_HTH_DeoR_CS"/>
</dbReference>
<dbReference type="InterPro" id="IPR001034">
    <property type="entry name" value="DeoR_HTH"/>
</dbReference>
<dbReference type="PROSITE" id="PS51000">
    <property type="entry name" value="HTH_DEOR_2"/>
    <property type="match status" value="1"/>
</dbReference>
<keyword evidence="6" id="KW-1185">Reference proteome</keyword>
<dbReference type="InterPro" id="IPR014036">
    <property type="entry name" value="DeoR-like_C"/>
</dbReference>
<dbReference type="PANTHER" id="PTHR30363:SF44">
    <property type="entry name" value="AGA OPERON TRANSCRIPTIONAL REPRESSOR-RELATED"/>
    <property type="match status" value="1"/>
</dbReference>
<dbReference type="InterPro" id="IPR037171">
    <property type="entry name" value="NagB/RpiA_transferase-like"/>
</dbReference>
<evidence type="ECO:0000313" key="6">
    <source>
        <dbReference type="Proteomes" id="UP000252167"/>
    </source>
</evidence>
<evidence type="ECO:0000256" key="1">
    <source>
        <dbReference type="ARBA" id="ARBA00023015"/>
    </source>
</evidence>
<name>A0A365YJ85_9MICC</name>
<dbReference type="Gene3D" id="3.40.50.1360">
    <property type="match status" value="1"/>
</dbReference>
<accession>A0A365YJ85</accession>
<dbReference type="RefSeq" id="WP_047118560.1">
    <property type="nucleotide sequence ID" value="NZ_CM125969.1"/>
</dbReference>
<keyword evidence="2" id="KW-0238">DNA-binding</keyword>
<dbReference type="PANTHER" id="PTHR30363">
    <property type="entry name" value="HTH-TYPE TRANSCRIPTIONAL REGULATOR SRLR-RELATED"/>
    <property type="match status" value="1"/>
</dbReference>
<dbReference type="InterPro" id="IPR036388">
    <property type="entry name" value="WH-like_DNA-bd_sf"/>
</dbReference>
<dbReference type="Gene3D" id="1.10.10.10">
    <property type="entry name" value="Winged helix-like DNA-binding domain superfamily/Winged helix DNA-binding domain"/>
    <property type="match status" value="1"/>
</dbReference>